<reference evidence="3" key="1">
    <citation type="submission" date="2016-11" db="EMBL/GenBank/DDBJ databases">
        <authorList>
            <person name="Varghese N."/>
            <person name="Submissions S."/>
        </authorList>
    </citation>
    <scope>NUCLEOTIDE SEQUENCE [LARGE SCALE GENOMIC DNA]</scope>
    <source>
        <strain evidence="3">DSM 25330</strain>
    </source>
</reference>
<protein>
    <recommendedName>
        <fullName evidence="4">DUF2975 domain-containing protein</fullName>
    </recommendedName>
</protein>
<keyword evidence="1" id="KW-1133">Transmembrane helix</keyword>
<sequence length="194" mass="22103">MLLKNNNFMKTIGLLKNLINLLFWGMIAFSIAVFALILMFFISPESIPLMFQGYTMMFDSFYSWNIWIVPFTNLLGFILFIVSIYYLKKCIEPLQKRQFYSEDVIRNLKKSGRLFVIIALGTGLIRIITAFVFSTYANVSVIGGNFGTGHQSAAVASSIENFNLFLLIIGLFLLVFSNAFENGRLLKQENDLTI</sequence>
<proteinExistence type="predicted"/>
<keyword evidence="3" id="KW-1185">Reference proteome</keyword>
<dbReference type="Pfam" id="PF11188">
    <property type="entry name" value="DUF2975"/>
    <property type="match status" value="1"/>
</dbReference>
<evidence type="ECO:0008006" key="4">
    <source>
        <dbReference type="Google" id="ProtNLM"/>
    </source>
</evidence>
<dbReference type="Proteomes" id="UP000184522">
    <property type="component" value="Unassembled WGS sequence"/>
</dbReference>
<gene>
    <name evidence="2" type="ORF">SAMN05444148_0810</name>
</gene>
<feature type="transmembrane region" description="Helical" evidence="1">
    <location>
        <begin position="162"/>
        <end position="180"/>
    </location>
</feature>
<organism evidence="2 3">
    <name type="scientific">Winogradskyella jejuensis</name>
    <dbReference type="NCBI Taxonomy" id="1089305"/>
    <lineage>
        <taxon>Bacteria</taxon>
        <taxon>Pseudomonadati</taxon>
        <taxon>Bacteroidota</taxon>
        <taxon>Flavobacteriia</taxon>
        <taxon>Flavobacteriales</taxon>
        <taxon>Flavobacteriaceae</taxon>
        <taxon>Winogradskyella</taxon>
    </lineage>
</organism>
<dbReference type="InterPro" id="IPR021354">
    <property type="entry name" value="DUF2975"/>
</dbReference>
<feature type="transmembrane region" description="Helical" evidence="1">
    <location>
        <begin position="114"/>
        <end position="137"/>
    </location>
</feature>
<accession>A0A1M5M5P3</accession>
<evidence type="ECO:0000313" key="3">
    <source>
        <dbReference type="Proteomes" id="UP000184522"/>
    </source>
</evidence>
<name>A0A1M5M5P3_9FLAO</name>
<evidence type="ECO:0000256" key="1">
    <source>
        <dbReference type="SAM" id="Phobius"/>
    </source>
</evidence>
<evidence type="ECO:0000313" key="2">
    <source>
        <dbReference type="EMBL" id="SHG72644.1"/>
    </source>
</evidence>
<dbReference type="STRING" id="1089305.SAMN05444148_0810"/>
<feature type="transmembrane region" description="Helical" evidence="1">
    <location>
        <begin position="21"/>
        <end position="42"/>
    </location>
</feature>
<feature type="transmembrane region" description="Helical" evidence="1">
    <location>
        <begin position="62"/>
        <end position="87"/>
    </location>
</feature>
<keyword evidence="1" id="KW-0812">Transmembrane</keyword>
<dbReference type="AlphaFoldDB" id="A0A1M5M5P3"/>
<keyword evidence="1" id="KW-0472">Membrane</keyword>
<dbReference type="EMBL" id="FQWS01000001">
    <property type="protein sequence ID" value="SHG72644.1"/>
    <property type="molecule type" value="Genomic_DNA"/>
</dbReference>